<gene>
    <name evidence="7" type="ORF">DSTB1V02_LOCUS1026</name>
</gene>
<evidence type="ECO:0000256" key="4">
    <source>
        <dbReference type="ARBA" id="ARBA00023273"/>
    </source>
</evidence>
<comment type="subcellular location">
    <subcellularLocation>
        <location evidence="1">Cell projection</location>
        <location evidence="1">Cilium</location>
    </subcellularLocation>
</comment>
<feature type="coiled-coil region" evidence="5">
    <location>
        <begin position="187"/>
        <end position="214"/>
    </location>
</feature>
<evidence type="ECO:0000313" key="8">
    <source>
        <dbReference type="Proteomes" id="UP000677054"/>
    </source>
</evidence>
<dbReference type="GO" id="GO:0005794">
    <property type="term" value="C:Golgi apparatus"/>
    <property type="evidence" value="ECO:0007669"/>
    <property type="project" value="TreeGrafter"/>
</dbReference>
<evidence type="ECO:0000256" key="6">
    <source>
        <dbReference type="SAM" id="MobiDB-lite"/>
    </source>
</evidence>
<dbReference type="GO" id="GO:1905515">
    <property type="term" value="P:non-motile cilium assembly"/>
    <property type="evidence" value="ECO:0007669"/>
    <property type="project" value="TreeGrafter"/>
</dbReference>
<dbReference type="Pfam" id="PF10498">
    <property type="entry name" value="IFT57"/>
    <property type="match status" value="1"/>
</dbReference>
<dbReference type="GO" id="GO:0042073">
    <property type="term" value="P:intraciliary transport"/>
    <property type="evidence" value="ECO:0007669"/>
    <property type="project" value="TreeGrafter"/>
</dbReference>
<dbReference type="AlphaFoldDB" id="A0A7R8X1Q0"/>
<dbReference type="PANTHER" id="PTHR16011">
    <property type="entry name" value="IFT57/HIPPI"/>
    <property type="match status" value="1"/>
</dbReference>
<dbReference type="GO" id="GO:0005929">
    <property type="term" value="C:cilium"/>
    <property type="evidence" value="ECO:0007669"/>
    <property type="project" value="UniProtKB-SubCell"/>
</dbReference>
<accession>A0A7R8X1Q0</accession>
<sequence length="456" mass="52596">MSSKRSTASKRRQSNTSHGTRRQSVTTEDHNGEEQDNAAENPDASAEPEDGGPGLLYLPFVVMEELLDKLKLLSYEKDFLRQLQMKPMSRHYFAIQSNPGEQFYLFSSLAAWLINKTGRPFEQPQEHDDPNSTITNILDVLRNMGVNVDFPPSKLKQGYGEQAIYVLDRLADKALETQNFEWQKPILTEANAEEDDEEEREDEAEITLDKMEEETLVEDTDEEEEETILNLDELKGLSKPAFMMGMEEIKKPAEILTSNTNAEEWRLEVERVLPQLKVTLRNDMRDWRAHVEQMHTHRDGIEESLKSTQGQLDKLHADIARTLEKIGSREKYLNNQLEHQLTEFRSLQDQLAQARQQYSQVSGGVVERKEKFRELSTRLETLKEEMERRGSAMTDGSPLVNIRKALTRLRQEVTGMDVRIGVVEHTLLQARLRDRSQMQRDMHSLPSQSQLPVGLY</sequence>
<dbReference type="PANTHER" id="PTHR16011:SF0">
    <property type="entry name" value="INTRAFLAGELLAR TRANSPORT PROTEIN 57 HOMOLOG"/>
    <property type="match status" value="1"/>
</dbReference>
<evidence type="ECO:0000313" key="7">
    <source>
        <dbReference type="EMBL" id="CAD7241024.1"/>
    </source>
</evidence>
<evidence type="ECO:0000256" key="2">
    <source>
        <dbReference type="ARBA" id="ARBA00009415"/>
    </source>
</evidence>
<evidence type="ECO:0000256" key="3">
    <source>
        <dbReference type="ARBA" id="ARBA00023069"/>
    </source>
</evidence>
<evidence type="ECO:0000256" key="5">
    <source>
        <dbReference type="SAM" id="Coils"/>
    </source>
</evidence>
<keyword evidence="5" id="KW-0175">Coiled coil</keyword>
<feature type="compositionally biased region" description="Polar residues" evidence="6">
    <location>
        <begin position="445"/>
        <end position="456"/>
    </location>
</feature>
<dbReference type="EMBL" id="CAJPEV010000086">
    <property type="protein sequence ID" value="CAG0880335.1"/>
    <property type="molecule type" value="Genomic_DNA"/>
</dbReference>
<dbReference type="GO" id="GO:0030992">
    <property type="term" value="C:intraciliary transport particle B"/>
    <property type="evidence" value="ECO:0007669"/>
    <property type="project" value="TreeGrafter"/>
</dbReference>
<dbReference type="GO" id="GO:0005815">
    <property type="term" value="C:microtubule organizing center"/>
    <property type="evidence" value="ECO:0007669"/>
    <property type="project" value="TreeGrafter"/>
</dbReference>
<keyword evidence="8" id="KW-1185">Reference proteome</keyword>
<keyword evidence="4" id="KW-0966">Cell projection</keyword>
<dbReference type="InterPro" id="IPR019530">
    <property type="entry name" value="Intra-flagellar_transport_57"/>
</dbReference>
<evidence type="ECO:0000256" key="1">
    <source>
        <dbReference type="ARBA" id="ARBA00004138"/>
    </source>
</evidence>
<evidence type="ECO:0008006" key="9">
    <source>
        <dbReference type="Google" id="ProtNLM"/>
    </source>
</evidence>
<dbReference type="Proteomes" id="UP000677054">
    <property type="component" value="Unassembled WGS sequence"/>
</dbReference>
<feature type="region of interest" description="Disordered" evidence="6">
    <location>
        <begin position="437"/>
        <end position="456"/>
    </location>
</feature>
<feature type="region of interest" description="Disordered" evidence="6">
    <location>
        <begin position="1"/>
        <end position="51"/>
    </location>
</feature>
<dbReference type="Gene3D" id="1.10.287.1490">
    <property type="match status" value="1"/>
</dbReference>
<organism evidence="7">
    <name type="scientific">Darwinula stevensoni</name>
    <dbReference type="NCBI Taxonomy" id="69355"/>
    <lineage>
        <taxon>Eukaryota</taxon>
        <taxon>Metazoa</taxon>
        <taxon>Ecdysozoa</taxon>
        <taxon>Arthropoda</taxon>
        <taxon>Crustacea</taxon>
        <taxon>Oligostraca</taxon>
        <taxon>Ostracoda</taxon>
        <taxon>Podocopa</taxon>
        <taxon>Podocopida</taxon>
        <taxon>Darwinulocopina</taxon>
        <taxon>Darwinuloidea</taxon>
        <taxon>Darwinulidae</taxon>
        <taxon>Darwinula</taxon>
    </lineage>
</organism>
<protein>
    <recommendedName>
        <fullName evidence="9">Intraflagellar transport protein 57 homolog</fullName>
    </recommendedName>
</protein>
<comment type="similarity">
    <text evidence="2">Belongs to the IFT57 family.</text>
</comment>
<keyword evidence="3" id="KW-0969">Cilium</keyword>
<dbReference type="EMBL" id="LR899603">
    <property type="protein sequence ID" value="CAD7241024.1"/>
    <property type="molecule type" value="Genomic_DNA"/>
</dbReference>
<reference evidence="7" key="1">
    <citation type="submission" date="2020-11" db="EMBL/GenBank/DDBJ databases">
        <authorList>
            <person name="Tran Van P."/>
        </authorList>
    </citation>
    <scope>NUCLEOTIDE SEQUENCE</scope>
</reference>
<proteinExistence type="inferred from homology"/>
<feature type="coiled-coil region" evidence="5">
    <location>
        <begin position="337"/>
        <end position="389"/>
    </location>
</feature>
<feature type="compositionally biased region" description="Polar residues" evidence="6">
    <location>
        <begin position="14"/>
        <end position="26"/>
    </location>
</feature>
<dbReference type="OrthoDB" id="423881at2759"/>
<name>A0A7R8X1Q0_9CRUS</name>